<comment type="caution">
    <text evidence="1">The sequence shown here is derived from an EMBL/GenBank/DDBJ whole genome shotgun (WGS) entry which is preliminary data.</text>
</comment>
<name>A0AAD7WKR4_9TELE</name>
<protein>
    <submittedName>
        <fullName evidence="1">Uncharacterized protein</fullName>
    </submittedName>
</protein>
<dbReference type="EMBL" id="JAINUG010000078">
    <property type="protein sequence ID" value="KAJ8400275.1"/>
    <property type="molecule type" value="Genomic_DNA"/>
</dbReference>
<accession>A0AAD7WKR4</accession>
<evidence type="ECO:0000313" key="2">
    <source>
        <dbReference type="Proteomes" id="UP001221898"/>
    </source>
</evidence>
<evidence type="ECO:0000313" key="1">
    <source>
        <dbReference type="EMBL" id="KAJ8400275.1"/>
    </source>
</evidence>
<gene>
    <name evidence="1" type="ORF">AAFF_G00399690</name>
</gene>
<organism evidence="1 2">
    <name type="scientific">Aldrovandia affinis</name>
    <dbReference type="NCBI Taxonomy" id="143900"/>
    <lineage>
        <taxon>Eukaryota</taxon>
        <taxon>Metazoa</taxon>
        <taxon>Chordata</taxon>
        <taxon>Craniata</taxon>
        <taxon>Vertebrata</taxon>
        <taxon>Euteleostomi</taxon>
        <taxon>Actinopterygii</taxon>
        <taxon>Neopterygii</taxon>
        <taxon>Teleostei</taxon>
        <taxon>Notacanthiformes</taxon>
        <taxon>Halosauridae</taxon>
        <taxon>Aldrovandia</taxon>
    </lineage>
</organism>
<proteinExistence type="predicted"/>
<dbReference type="AlphaFoldDB" id="A0AAD7WKR4"/>
<dbReference type="Proteomes" id="UP001221898">
    <property type="component" value="Unassembled WGS sequence"/>
</dbReference>
<reference evidence="1" key="1">
    <citation type="journal article" date="2023" name="Science">
        <title>Genome structures resolve the early diversification of teleost fishes.</title>
        <authorList>
            <person name="Parey E."/>
            <person name="Louis A."/>
            <person name="Montfort J."/>
            <person name="Bouchez O."/>
            <person name="Roques C."/>
            <person name="Iampietro C."/>
            <person name="Lluch J."/>
            <person name="Castinel A."/>
            <person name="Donnadieu C."/>
            <person name="Desvignes T."/>
            <person name="Floi Bucao C."/>
            <person name="Jouanno E."/>
            <person name="Wen M."/>
            <person name="Mejri S."/>
            <person name="Dirks R."/>
            <person name="Jansen H."/>
            <person name="Henkel C."/>
            <person name="Chen W.J."/>
            <person name="Zahm M."/>
            <person name="Cabau C."/>
            <person name="Klopp C."/>
            <person name="Thompson A.W."/>
            <person name="Robinson-Rechavi M."/>
            <person name="Braasch I."/>
            <person name="Lecointre G."/>
            <person name="Bobe J."/>
            <person name="Postlethwait J.H."/>
            <person name="Berthelot C."/>
            <person name="Roest Crollius H."/>
            <person name="Guiguen Y."/>
        </authorList>
    </citation>
    <scope>NUCLEOTIDE SEQUENCE</scope>
    <source>
        <strain evidence="1">NC1722</strain>
    </source>
</reference>
<keyword evidence="2" id="KW-1185">Reference proteome</keyword>
<sequence length="106" mass="11490">MSKIAKPWSARQQCHLAYISEFTTDVQRVAGKSNIVADCLSIVVVNAVHLGIDYVLMASDQVSDPEVQPYRITSTSLQLADVSFNSAGASLLCATRHHRAATPCRS</sequence>